<evidence type="ECO:0000313" key="1">
    <source>
        <dbReference type="EMBL" id="KAK4276677.1"/>
    </source>
</evidence>
<accession>A0AAE1JYD8</accession>
<dbReference type="AlphaFoldDB" id="A0AAE1JYD8"/>
<organism evidence="1 2">
    <name type="scientific">Acacia crassicarpa</name>
    <name type="common">northern wattle</name>
    <dbReference type="NCBI Taxonomy" id="499986"/>
    <lineage>
        <taxon>Eukaryota</taxon>
        <taxon>Viridiplantae</taxon>
        <taxon>Streptophyta</taxon>
        <taxon>Embryophyta</taxon>
        <taxon>Tracheophyta</taxon>
        <taxon>Spermatophyta</taxon>
        <taxon>Magnoliopsida</taxon>
        <taxon>eudicotyledons</taxon>
        <taxon>Gunneridae</taxon>
        <taxon>Pentapetalae</taxon>
        <taxon>rosids</taxon>
        <taxon>fabids</taxon>
        <taxon>Fabales</taxon>
        <taxon>Fabaceae</taxon>
        <taxon>Caesalpinioideae</taxon>
        <taxon>mimosoid clade</taxon>
        <taxon>Acacieae</taxon>
        <taxon>Acacia</taxon>
    </lineage>
</organism>
<name>A0AAE1JYD8_9FABA</name>
<reference evidence="1" key="1">
    <citation type="submission" date="2023-10" db="EMBL/GenBank/DDBJ databases">
        <title>Chromosome-level genome of the transformable northern wattle, Acacia crassicarpa.</title>
        <authorList>
            <person name="Massaro I."/>
            <person name="Sinha N.R."/>
            <person name="Poethig S."/>
            <person name="Leichty A.R."/>
        </authorList>
    </citation>
    <scope>NUCLEOTIDE SEQUENCE</scope>
    <source>
        <strain evidence="1">Acra3RX</strain>
        <tissue evidence="1">Leaf</tissue>
    </source>
</reference>
<comment type="caution">
    <text evidence="1">The sequence shown here is derived from an EMBL/GenBank/DDBJ whole genome shotgun (WGS) entry which is preliminary data.</text>
</comment>
<dbReference type="PANTHER" id="PTHR34808">
    <property type="entry name" value="EXPRESSED PROTEIN"/>
    <property type="match status" value="1"/>
</dbReference>
<dbReference type="PANTHER" id="PTHR34808:SF6">
    <property type="match status" value="1"/>
</dbReference>
<dbReference type="Proteomes" id="UP001293593">
    <property type="component" value="Unassembled WGS sequence"/>
</dbReference>
<sequence length="155" mass="16689">MPFVQGALCLLGHGCHVHCRVESTAVSSSAFIMAVKDATSPPPSFTNPSLLLYLISQKIAIHELTLFGSTTLAPSIFFPMDAPPPSLERKPSIDSEPKTLFEHEMKLAREAAVQIINTHTREEALQIFLAGLAPPVTIPKQVAEEVVASDDGDEA</sequence>
<protein>
    <submittedName>
        <fullName evidence="1">Uncharacterized protein</fullName>
    </submittedName>
</protein>
<proteinExistence type="predicted"/>
<evidence type="ECO:0000313" key="2">
    <source>
        <dbReference type="Proteomes" id="UP001293593"/>
    </source>
</evidence>
<dbReference type="EMBL" id="JAWXYG010000003">
    <property type="protein sequence ID" value="KAK4276677.1"/>
    <property type="molecule type" value="Genomic_DNA"/>
</dbReference>
<keyword evidence="2" id="KW-1185">Reference proteome</keyword>
<gene>
    <name evidence="1" type="ORF">QN277_014800</name>
</gene>